<organism evidence="2 5">
    <name type="scientific">Gluconacetobacter dulcium</name>
    <dbReference type="NCBI Taxonomy" id="2729096"/>
    <lineage>
        <taxon>Bacteria</taxon>
        <taxon>Pseudomonadati</taxon>
        <taxon>Pseudomonadota</taxon>
        <taxon>Alphaproteobacteria</taxon>
        <taxon>Acetobacterales</taxon>
        <taxon>Acetobacteraceae</taxon>
        <taxon>Gluconacetobacter</taxon>
    </lineage>
</organism>
<dbReference type="EMBL" id="JABEQN010000003">
    <property type="protein sequence ID" value="MBB2192718.1"/>
    <property type="molecule type" value="Genomic_DNA"/>
</dbReference>
<proteinExistence type="predicted"/>
<dbReference type="Proteomes" id="UP000561077">
    <property type="component" value="Unassembled WGS sequence"/>
</dbReference>
<gene>
    <name evidence="3" type="ORF">HLH25_03520</name>
    <name evidence="2" type="ORF">HLH26_05580</name>
</gene>
<feature type="transmembrane region" description="Helical" evidence="1">
    <location>
        <begin position="44"/>
        <end position="64"/>
    </location>
</feature>
<dbReference type="RefSeq" id="WP_182972753.1">
    <property type="nucleotide sequence ID" value="NZ_JABEQN010000003.1"/>
</dbReference>
<protein>
    <submittedName>
        <fullName evidence="2">Uncharacterized protein</fullName>
    </submittedName>
</protein>
<keyword evidence="1" id="KW-1133">Transmembrane helix</keyword>
<comment type="caution">
    <text evidence="2">The sequence shown here is derived from an EMBL/GenBank/DDBJ whole genome shotgun (WGS) entry which is preliminary data.</text>
</comment>
<evidence type="ECO:0000313" key="3">
    <source>
        <dbReference type="EMBL" id="MBB2192718.1"/>
    </source>
</evidence>
<keyword evidence="1" id="KW-0812">Transmembrane</keyword>
<dbReference type="EMBL" id="JABEQO010000005">
    <property type="protein sequence ID" value="MBB2164014.1"/>
    <property type="molecule type" value="Genomic_DNA"/>
</dbReference>
<keyword evidence="4" id="KW-1185">Reference proteome</keyword>
<evidence type="ECO:0000256" key="1">
    <source>
        <dbReference type="SAM" id="Phobius"/>
    </source>
</evidence>
<evidence type="ECO:0000313" key="5">
    <source>
        <dbReference type="Proteomes" id="UP000561077"/>
    </source>
</evidence>
<dbReference type="Proteomes" id="UP000540490">
    <property type="component" value="Unassembled WGS sequence"/>
</dbReference>
<name>A0A7W4IJR6_9PROT</name>
<accession>A0A7W4IJR6</accession>
<dbReference type="AlphaFoldDB" id="A0A7W4IJR6"/>
<evidence type="ECO:0000313" key="2">
    <source>
        <dbReference type="EMBL" id="MBB2164014.1"/>
    </source>
</evidence>
<reference evidence="4 5" key="1">
    <citation type="submission" date="2020-04" db="EMBL/GenBank/DDBJ databases">
        <title>Description of novel Gluconacetobacter.</title>
        <authorList>
            <person name="Sombolestani A."/>
        </authorList>
    </citation>
    <scope>NUCLEOTIDE SEQUENCE [LARGE SCALE GENOMIC DNA]</scope>
    <source>
        <strain evidence="3 4">LMG 1728</strain>
        <strain evidence="2 5">LMG 1731</strain>
    </source>
</reference>
<keyword evidence="1" id="KW-0472">Membrane</keyword>
<evidence type="ECO:0000313" key="4">
    <source>
        <dbReference type="Proteomes" id="UP000540490"/>
    </source>
</evidence>
<sequence>MTQPKLERYVQNISLVTLVVIEGLRLRNYMLTQNAEVNGTIADWASASASFLAVIVACIAAMWAKRASDRTEEISKRSLDVDEFASVNEILRRLSDDAIACYEKTQEHQVGYEYREKALIDFIGSVGNIYIALEKLNVSRNNTIKCRHAIKSYLGENINSLIEKVGYKDLLTNNMRSIYSYMIHHSMERIMAKHNSIAPTLERNGWEITKQ</sequence>